<gene>
    <name evidence="1" type="ORF">M3P19_04040</name>
</gene>
<comment type="caution">
    <text evidence="1">The sequence shown here is derived from an EMBL/GenBank/DDBJ whole genome shotgun (WGS) entry which is preliminary data.</text>
</comment>
<accession>A0ABT0PP56</accession>
<keyword evidence="2" id="KW-1185">Reference proteome</keyword>
<evidence type="ECO:0000313" key="2">
    <source>
        <dbReference type="Proteomes" id="UP001203607"/>
    </source>
</evidence>
<dbReference type="RefSeq" id="WP_249656341.1">
    <property type="nucleotide sequence ID" value="NZ_JAMFMA010000001.1"/>
</dbReference>
<dbReference type="PROSITE" id="PS51257">
    <property type="entry name" value="PROKAR_LIPOPROTEIN"/>
    <property type="match status" value="1"/>
</dbReference>
<name>A0ABT0PP56_9FLAO</name>
<dbReference type="Proteomes" id="UP001203607">
    <property type="component" value="Unassembled WGS sequence"/>
</dbReference>
<reference evidence="1 2" key="1">
    <citation type="submission" date="2022-05" db="EMBL/GenBank/DDBJ databases">
        <authorList>
            <person name="Park J.-S."/>
        </authorList>
    </citation>
    <scope>NUCLEOTIDE SEQUENCE [LARGE SCALE GENOMIC DNA]</scope>
    <source>
        <strain evidence="1 2">2012CJ35-5</strain>
    </source>
</reference>
<sequence>MKKLSFVCIFLVFCSCTEKTSWLDKEVAIQSNSSSLDQFHILQGPEKVGHWDWEMTEHDNKLIFRDESVMDGVINENFVLTFNRIEGFTEAVDMSAQMGPVSQKVDFTRSSAMDLKGTFEIKGLGEGRDRIKVIDTVFGQPTVVRAEVFGMLPYVKNPETLNEELNVFFMNTATTGTMKLEYVEQQEIEIGTAKHNVHKIEFHGNGPVSNTIYISTDFPHKIMKVEVLNQPLTIERIADNNAS</sequence>
<dbReference type="EMBL" id="JAMFMA010000001">
    <property type="protein sequence ID" value="MCL6273164.1"/>
    <property type="molecule type" value="Genomic_DNA"/>
</dbReference>
<evidence type="ECO:0000313" key="1">
    <source>
        <dbReference type="EMBL" id="MCL6273164.1"/>
    </source>
</evidence>
<proteinExistence type="predicted"/>
<protein>
    <recommendedName>
        <fullName evidence="3">Lipid/polyisoprenoid-binding YceI-like domain-containing protein</fullName>
    </recommendedName>
</protein>
<evidence type="ECO:0008006" key="3">
    <source>
        <dbReference type="Google" id="ProtNLM"/>
    </source>
</evidence>
<organism evidence="1 2">
    <name type="scientific">Flagellimonas spongiicola</name>
    <dbReference type="NCBI Taxonomy" id="2942208"/>
    <lineage>
        <taxon>Bacteria</taxon>
        <taxon>Pseudomonadati</taxon>
        <taxon>Bacteroidota</taxon>
        <taxon>Flavobacteriia</taxon>
        <taxon>Flavobacteriales</taxon>
        <taxon>Flavobacteriaceae</taxon>
        <taxon>Flagellimonas</taxon>
    </lineage>
</organism>